<dbReference type="HOGENOM" id="CLU_3384295_0_0_6"/>
<proteinExistence type="predicted"/>
<evidence type="ECO:0000313" key="2">
    <source>
        <dbReference type="Proteomes" id="UP000005380"/>
    </source>
</evidence>
<organism evidence="1 2">
    <name type="scientific">Thiomicrospira aerophila AL3</name>
    <dbReference type="NCBI Taxonomy" id="717772"/>
    <lineage>
        <taxon>Bacteria</taxon>
        <taxon>Pseudomonadati</taxon>
        <taxon>Pseudomonadota</taxon>
        <taxon>Gammaproteobacteria</taxon>
        <taxon>Thiotrichales</taxon>
        <taxon>Piscirickettsiaceae</taxon>
        <taxon>Thiomicrospira</taxon>
    </lineage>
</organism>
<keyword evidence="2" id="KW-1185">Reference proteome</keyword>
<dbReference type="AlphaFoldDB" id="W0DV86"/>
<dbReference type="InParanoid" id="W0DV86"/>
<evidence type="ECO:0000313" key="1">
    <source>
        <dbReference type="EMBL" id="AHF02357.1"/>
    </source>
</evidence>
<evidence type="ECO:0008006" key="3">
    <source>
        <dbReference type="Google" id="ProtNLM"/>
    </source>
</evidence>
<name>W0DV86_9GAMM</name>
<reference evidence="1 2" key="1">
    <citation type="submission" date="2013-12" db="EMBL/GenBank/DDBJ databases">
        <authorList>
            <consortium name="DOE Joint Genome Institute"/>
            <person name="Kappler U."/>
            <person name="Huntemann M."/>
            <person name="Han J."/>
            <person name="Chen A."/>
            <person name="Kyrpides N."/>
            <person name="Mavromatis K."/>
            <person name="Markowitz V."/>
            <person name="Palaniappan K."/>
            <person name="Ivanova N."/>
            <person name="Schaumberg A."/>
            <person name="Pati A."/>
            <person name="Liolios K."/>
            <person name="Nordberg H.P."/>
            <person name="Cantor M.N."/>
            <person name="Hua S.X."/>
            <person name="Woyke T."/>
        </authorList>
    </citation>
    <scope>NUCLEOTIDE SEQUENCE [LARGE SCALE GENOMIC DNA]</scope>
    <source>
        <strain evidence="2">AL2</strain>
    </source>
</reference>
<sequence>MDVKQGDVVLCEFYFSNAQKAKNRPILVLKDTF</sequence>
<dbReference type="Proteomes" id="UP000005380">
    <property type="component" value="Chromosome"/>
</dbReference>
<dbReference type="EMBL" id="CP007030">
    <property type="protein sequence ID" value="AHF02357.1"/>
    <property type="molecule type" value="Genomic_DNA"/>
</dbReference>
<protein>
    <recommendedName>
        <fullName evidence="3">Growth inhibitor PemK</fullName>
    </recommendedName>
</protein>
<dbReference type="KEGG" id="tao:THIAE_08270"/>
<gene>
    <name evidence="1" type="ORF">THIAE_08270</name>
</gene>
<dbReference type="STRING" id="717772.THIAE_08270"/>
<accession>W0DV86</accession>